<accession>A0A0S3SUV0</accession>
<evidence type="ECO:0000313" key="1">
    <source>
        <dbReference type="EMBL" id="BAT96566.1"/>
    </source>
</evidence>
<reference evidence="1 2" key="1">
    <citation type="journal article" date="2015" name="Sci. Rep.">
        <title>The power of single molecule real-time sequencing technology in the de novo assembly of a eukaryotic genome.</title>
        <authorList>
            <person name="Sakai H."/>
            <person name="Naito K."/>
            <person name="Ogiso-Tanaka E."/>
            <person name="Takahashi Y."/>
            <person name="Iseki K."/>
            <person name="Muto C."/>
            <person name="Satou K."/>
            <person name="Teruya K."/>
            <person name="Shiroma A."/>
            <person name="Shimoji M."/>
            <person name="Hirano T."/>
            <person name="Itoh T."/>
            <person name="Kaga A."/>
            <person name="Tomooka N."/>
        </authorList>
    </citation>
    <scope>NUCLEOTIDE SEQUENCE [LARGE SCALE GENOMIC DNA]</scope>
    <source>
        <strain evidence="2">cv. Shumari</strain>
    </source>
</reference>
<name>A0A0S3SUV0_PHAAN</name>
<evidence type="ECO:0000313" key="2">
    <source>
        <dbReference type="Proteomes" id="UP000291084"/>
    </source>
</evidence>
<organism evidence="1 2">
    <name type="scientific">Vigna angularis var. angularis</name>
    <dbReference type="NCBI Taxonomy" id="157739"/>
    <lineage>
        <taxon>Eukaryota</taxon>
        <taxon>Viridiplantae</taxon>
        <taxon>Streptophyta</taxon>
        <taxon>Embryophyta</taxon>
        <taxon>Tracheophyta</taxon>
        <taxon>Spermatophyta</taxon>
        <taxon>Magnoliopsida</taxon>
        <taxon>eudicotyledons</taxon>
        <taxon>Gunneridae</taxon>
        <taxon>Pentapetalae</taxon>
        <taxon>rosids</taxon>
        <taxon>fabids</taxon>
        <taxon>Fabales</taxon>
        <taxon>Fabaceae</taxon>
        <taxon>Papilionoideae</taxon>
        <taxon>50 kb inversion clade</taxon>
        <taxon>NPAAA clade</taxon>
        <taxon>indigoferoid/millettioid clade</taxon>
        <taxon>Phaseoleae</taxon>
        <taxon>Vigna</taxon>
    </lineage>
</organism>
<protein>
    <submittedName>
        <fullName evidence="1">Uncharacterized protein</fullName>
    </submittedName>
</protein>
<proteinExistence type="predicted"/>
<dbReference type="Proteomes" id="UP000291084">
    <property type="component" value="Chromosome 8"/>
</dbReference>
<gene>
    <name evidence="1" type="primary">Vigan.08G352800</name>
    <name evidence="1" type="ORF">VIGAN_08352800</name>
</gene>
<dbReference type="AlphaFoldDB" id="A0A0S3SUV0"/>
<keyword evidence="2" id="KW-1185">Reference proteome</keyword>
<dbReference type="EMBL" id="AP015041">
    <property type="protein sequence ID" value="BAT96566.1"/>
    <property type="molecule type" value="Genomic_DNA"/>
</dbReference>
<sequence>MEVRNLVSIEHHHMLSRENGAEKVGALLVLKVGIPRHVDVGGGKPNAAVERVGLNDVVVDLELLVRVACCDVEYEVVAKGGVGSVIELCEGSVSDVESEGAGCDDDV</sequence>